<feature type="transmembrane region" description="Helical" evidence="1">
    <location>
        <begin position="191"/>
        <end position="214"/>
    </location>
</feature>
<name>A0A923RVP5_9FIRM</name>
<dbReference type="RefSeq" id="WP_054327139.1">
    <property type="nucleotide sequence ID" value="NZ_JACOPL010000005.1"/>
</dbReference>
<evidence type="ECO:0000259" key="2">
    <source>
        <dbReference type="Pfam" id="PF01970"/>
    </source>
</evidence>
<sequence length="504" mass="52416">MLSLIATGFAEVCNPLCIALIAGGVLLGIIFGSIPGLSATMAVALCLPMTYGLEPIAGMALLLGLYIGGISGGLVAAILLRIPGTPASVATCFDGYPLAAKGQAGKALGVGIFFSFIGTLLGLAVLMFIAPSLASVALKFSYYEYFAVGVFSISMMASLISGSVVKGLVSGAIGLAFAMVGAAPIDGIPRLTFGFHALDAGFDILPVLIGLFAISEIIKAAKEKGKPQGKVLQDFKIKGFGFSFAEFKSQIVNLFRSAAIGIGIGILPGIGGGTSNILAYTAAKNQSKTPEKFGTGIIDGIVASETANNASIGGALVPLMTLGIPGDTVTAMLLGGLMIHGLNPGPLLFQNNGPLVYGIFAACLIANVFMLLMEYLGIKVFARVLTVPKHILLPIIMVLCVVGAFGVNNRLFDVWAVLFFGIVAYLLEKGGFPLPPIILGFILGPTIETNLRRGLMQSEGSIAPFFTHPISLAFLIITMIVIVLAVRKELRARRSNRVEKEGKS</sequence>
<keyword evidence="1" id="KW-0472">Membrane</keyword>
<protein>
    <submittedName>
        <fullName evidence="3">Tripartite tricarboxylate transporter permease</fullName>
    </submittedName>
</protein>
<feature type="transmembrane region" description="Helical" evidence="1">
    <location>
        <begin position="56"/>
        <end position="80"/>
    </location>
</feature>
<reference evidence="3" key="1">
    <citation type="submission" date="2020-08" db="EMBL/GenBank/DDBJ databases">
        <title>Genome public.</title>
        <authorList>
            <person name="Liu C."/>
            <person name="Sun Q."/>
        </authorList>
    </citation>
    <scope>NUCLEOTIDE SEQUENCE</scope>
    <source>
        <strain evidence="3">NSJ-28</strain>
    </source>
</reference>
<feature type="transmembrane region" description="Helical" evidence="1">
    <location>
        <begin position="167"/>
        <end position="185"/>
    </location>
</feature>
<organism evidence="3 4">
    <name type="scientific">Agathobaculum faecis</name>
    <dbReference type="NCBI Taxonomy" id="2763013"/>
    <lineage>
        <taxon>Bacteria</taxon>
        <taxon>Bacillati</taxon>
        <taxon>Bacillota</taxon>
        <taxon>Clostridia</taxon>
        <taxon>Eubacteriales</taxon>
        <taxon>Butyricicoccaceae</taxon>
        <taxon>Agathobaculum</taxon>
    </lineage>
</organism>
<evidence type="ECO:0000256" key="1">
    <source>
        <dbReference type="SAM" id="Phobius"/>
    </source>
</evidence>
<feature type="transmembrane region" description="Helical" evidence="1">
    <location>
        <begin position="414"/>
        <end position="442"/>
    </location>
</feature>
<dbReference type="EMBL" id="JACOPL010000005">
    <property type="protein sequence ID" value="MBC5725143.1"/>
    <property type="molecule type" value="Genomic_DNA"/>
</dbReference>
<evidence type="ECO:0000313" key="4">
    <source>
        <dbReference type="Proteomes" id="UP000606499"/>
    </source>
</evidence>
<keyword evidence="1" id="KW-0812">Transmembrane</keyword>
<dbReference type="Pfam" id="PF01970">
    <property type="entry name" value="TctA"/>
    <property type="match status" value="1"/>
</dbReference>
<feature type="transmembrane region" description="Helical" evidence="1">
    <location>
        <begin position="462"/>
        <end position="486"/>
    </location>
</feature>
<feature type="transmembrane region" description="Helical" evidence="1">
    <location>
        <begin position="107"/>
        <end position="130"/>
    </location>
</feature>
<feature type="transmembrane region" description="Helical" evidence="1">
    <location>
        <begin position="12"/>
        <end position="36"/>
    </location>
</feature>
<feature type="transmembrane region" description="Helical" evidence="1">
    <location>
        <begin position="390"/>
        <end position="407"/>
    </location>
</feature>
<keyword evidence="1" id="KW-1133">Transmembrane helix</keyword>
<keyword evidence="4" id="KW-1185">Reference proteome</keyword>
<dbReference type="PANTHER" id="PTHR35342:SF5">
    <property type="entry name" value="TRICARBOXYLIC TRANSPORT PROTEIN"/>
    <property type="match status" value="1"/>
</dbReference>
<feature type="transmembrane region" description="Helical" evidence="1">
    <location>
        <begin position="355"/>
        <end position="378"/>
    </location>
</feature>
<accession>A0A923RVP5</accession>
<proteinExistence type="predicted"/>
<comment type="caution">
    <text evidence="3">The sequence shown here is derived from an EMBL/GenBank/DDBJ whole genome shotgun (WGS) entry which is preliminary data.</text>
</comment>
<dbReference type="Proteomes" id="UP000606499">
    <property type="component" value="Unassembled WGS sequence"/>
</dbReference>
<feature type="transmembrane region" description="Helical" evidence="1">
    <location>
        <begin position="142"/>
        <end position="160"/>
    </location>
</feature>
<evidence type="ECO:0000313" key="3">
    <source>
        <dbReference type="EMBL" id="MBC5725143.1"/>
    </source>
</evidence>
<gene>
    <name evidence="3" type="ORF">H8S45_06685</name>
</gene>
<dbReference type="AlphaFoldDB" id="A0A923RVP5"/>
<dbReference type="PANTHER" id="PTHR35342">
    <property type="entry name" value="TRICARBOXYLIC TRANSPORT PROTEIN"/>
    <property type="match status" value="1"/>
</dbReference>
<feature type="domain" description="DUF112" evidence="2">
    <location>
        <begin position="19"/>
        <end position="439"/>
    </location>
</feature>
<dbReference type="InterPro" id="IPR002823">
    <property type="entry name" value="DUF112_TM"/>
</dbReference>